<evidence type="ECO:0000256" key="2">
    <source>
        <dbReference type="ARBA" id="ARBA00023015"/>
    </source>
</evidence>
<dbReference type="InterPro" id="IPR001471">
    <property type="entry name" value="AP2/ERF_dom"/>
</dbReference>
<dbReference type="SUPFAM" id="SSF54171">
    <property type="entry name" value="DNA-binding domain"/>
    <property type="match status" value="1"/>
</dbReference>
<comment type="caution">
    <text evidence="8">The sequence shown here is derived from an EMBL/GenBank/DDBJ whole genome shotgun (WGS) entry which is preliminary data.</text>
</comment>
<dbReference type="PANTHER" id="PTHR31194">
    <property type="entry name" value="SHN SHINE , DNA BINDING / TRANSCRIPTION FACTOR"/>
    <property type="match status" value="1"/>
</dbReference>
<comment type="subcellular location">
    <subcellularLocation>
        <location evidence="1">Nucleus</location>
    </subcellularLocation>
</comment>
<keyword evidence="4" id="KW-0804">Transcription</keyword>
<accession>A0ABC8RSM1</accession>
<proteinExistence type="predicted"/>
<dbReference type="CDD" id="cd00018">
    <property type="entry name" value="AP2"/>
    <property type="match status" value="1"/>
</dbReference>
<reference evidence="8 9" key="1">
    <citation type="submission" date="2024-02" db="EMBL/GenBank/DDBJ databases">
        <authorList>
            <person name="Vignale AGUSTIN F."/>
            <person name="Sosa J E."/>
            <person name="Modenutti C."/>
        </authorList>
    </citation>
    <scope>NUCLEOTIDE SEQUENCE [LARGE SCALE GENOMIC DNA]</scope>
</reference>
<dbReference type="InterPro" id="IPR050913">
    <property type="entry name" value="AP2/ERF_ERF"/>
</dbReference>
<dbReference type="Proteomes" id="UP001642360">
    <property type="component" value="Unassembled WGS sequence"/>
</dbReference>
<dbReference type="SMART" id="SM00380">
    <property type="entry name" value="AP2"/>
    <property type="match status" value="1"/>
</dbReference>
<feature type="domain" description="AP2/ERF" evidence="7">
    <location>
        <begin position="123"/>
        <end position="183"/>
    </location>
</feature>
<name>A0ABC8RSM1_9AQUA</name>
<sequence length="476" mass="53188">MRYFFSHDMPGLPKQILSPGMINKEDKKIKKEKKNMEEYTKSMRKLRIVFNDPDATDSESEKDEPIQGNIHISARVKRVVKEFVVPGIQYESSTDNSLNCCENGGKIDAKIGKNKKVQRSSSMYKGVRRRKWGKYAAEIRDPIKGKRVWLGTYNTAEEAAEAYQTKRLEIERILMVEKSKNSSSSVDSTVESSVTAQYASEETNCLHFHPSPSSVLDVSSPTPFVNGLGNPMNKEANALMVYPSASGETNGLYFLQPPSSVLDVSAPETFVKGPGTPINDKNNAVLIYSSASEESSGLCFHPSPSSVLDVSASTPTPFINGLGNPLNEEANERKFEEEKQCISGLLDGQLVSPSISKEFNMELDDHLLFGGDMGDQLITEFLEVMPMSPTVCQELDFGFEQNSLYANDLRQMGFEELHDNGFTHFFSGLNDRDDDFAMHGFVYVGGNDLLELDKEEIAWLDETLIEDQAYDFCIRE</sequence>
<evidence type="ECO:0000256" key="1">
    <source>
        <dbReference type="ARBA" id="ARBA00004123"/>
    </source>
</evidence>
<dbReference type="PANTHER" id="PTHR31194:SF187">
    <property type="entry name" value="ETHYLENE-RESPONSIVE TRANSCRIPTION FACTOR ERF118-LIKE"/>
    <property type="match status" value="1"/>
</dbReference>
<evidence type="ECO:0000313" key="9">
    <source>
        <dbReference type="Proteomes" id="UP001642360"/>
    </source>
</evidence>
<dbReference type="InterPro" id="IPR016177">
    <property type="entry name" value="DNA-bd_dom_sf"/>
</dbReference>
<evidence type="ECO:0000256" key="3">
    <source>
        <dbReference type="ARBA" id="ARBA00023125"/>
    </source>
</evidence>
<dbReference type="PROSITE" id="PS51032">
    <property type="entry name" value="AP2_ERF"/>
    <property type="match status" value="1"/>
</dbReference>
<dbReference type="Gene3D" id="3.30.730.10">
    <property type="entry name" value="AP2/ERF domain"/>
    <property type="match status" value="1"/>
</dbReference>
<evidence type="ECO:0000259" key="7">
    <source>
        <dbReference type="PROSITE" id="PS51032"/>
    </source>
</evidence>
<protein>
    <recommendedName>
        <fullName evidence="7">AP2/ERF domain-containing protein</fullName>
    </recommendedName>
</protein>
<dbReference type="Pfam" id="PF00847">
    <property type="entry name" value="AP2"/>
    <property type="match status" value="1"/>
</dbReference>
<evidence type="ECO:0000256" key="6">
    <source>
        <dbReference type="SAM" id="Coils"/>
    </source>
</evidence>
<keyword evidence="3" id="KW-0238">DNA-binding</keyword>
<organism evidence="8 9">
    <name type="scientific">Ilex paraguariensis</name>
    <name type="common">yerba mate</name>
    <dbReference type="NCBI Taxonomy" id="185542"/>
    <lineage>
        <taxon>Eukaryota</taxon>
        <taxon>Viridiplantae</taxon>
        <taxon>Streptophyta</taxon>
        <taxon>Embryophyta</taxon>
        <taxon>Tracheophyta</taxon>
        <taxon>Spermatophyta</taxon>
        <taxon>Magnoliopsida</taxon>
        <taxon>eudicotyledons</taxon>
        <taxon>Gunneridae</taxon>
        <taxon>Pentapetalae</taxon>
        <taxon>asterids</taxon>
        <taxon>campanulids</taxon>
        <taxon>Aquifoliales</taxon>
        <taxon>Aquifoliaceae</taxon>
        <taxon>Ilex</taxon>
    </lineage>
</organism>
<dbReference type="InterPro" id="IPR036955">
    <property type="entry name" value="AP2/ERF_dom_sf"/>
</dbReference>
<dbReference type="AlphaFoldDB" id="A0ABC8RSM1"/>
<evidence type="ECO:0000256" key="4">
    <source>
        <dbReference type="ARBA" id="ARBA00023163"/>
    </source>
</evidence>
<dbReference type="PRINTS" id="PR00367">
    <property type="entry name" value="ETHRSPELEMNT"/>
</dbReference>
<evidence type="ECO:0000313" key="8">
    <source>
        <dbReference type="EMBL" id="CAK9147728.1"/>
    </source>
</evidence>
<keyword evidence="5" id="KW-0539">Nucleus</keyword>
<gene>
    <name evidence="8" type="ORF">ILEXP_LOCUS15668</name>
</gene>
<dbReference type="EMBL" id="CAUOFW020001724">
    <property type="protein sequence ID" value="CAK9147728.1"/>
    <property type="molecule type" value="Genomic_DNA"/>
</dbReference>
<evidence type="ECO:0000256" key="5">
    <source>
        <dbReference type="ARBA" id="ARBA00023242"/>
    </source>
</evidence>
<keyword evidence="9" id="KW-1185">Reference proteome</keyword>
<dbReference type="GO" id="GO:0003677">
    <property type="term" value="F:DNA binding"/>
    <property type="evidence" value="ECO:0007669"/>
    <property type="project" value="UniProtKB-KW"/>
</dbReference>
<keyword evidence="2" id="KW-0805">Transcription regulation</keyword>
<feature type="coiled-coil region" evidence="6">
    <location>
        <begin position="22"/>
        <end position="49"/>
    </location>
</feature>
<dbReference type="GO" id="GO:0005634">
    <property type="term" value="C:nucleus"/>
    <property type="evidence" value="ECO:0007669"/>
    <property type="project" value="UniProtKB-SubCell"/>
</dbReference>
<keyword evidence="6" id="KW-0175">Coiled coil</keyword>